<dbReference type="PANTHER" id="PTHR37543:SF1">
    <property type="entry name" value="CCCH ZINC FINGER DNA BINDING PROTEIN (AFU_ORTHOLOGUE AFUA_5G12760)"/>
    <property type="match status" value="1"/>
</dbReference>
<name>A0A1Y1ZF34_9PLEO</name>
<proteinExistence type="predicted"/>
<evidence type="ECO:0000259" key="2">
    <source>
        <dbReference type="Pfam" id="PF25540"/>
    </source>
</evidence>
<comment type="caution">
    <text evidence="4">The sequence shown here is derived from an EMBL/GenBank/DDBJ whole genome shotgun (WGS) entry which is preliminary data.</text>
</comment>
<reference evidence="4 5" key="1">
    <citation type="submission" date="2016-07" db="EMBL/GenBank/DDBJ databases">
        <title>Pervasive Adenine N6-methylation of Active Genes in Fungi.</title>
        <authorList>
            <consortium name="DOE Joint Genome Institute"/>
            <person name="Mondo S.J."/>
            <person name="Dannebaum R.O."/>
            <person name="Kuo R.C."/>
            <person name="Labutti K."/>
            <person name="Haridas S."/>
            <person name="Kuo A."/>
            <person name="Salamov A."/>
            <person name="Ahrendt S.R."/>
            <person name="Lipzen A."/>
            <person name="Sullivan W."/>
            <person name="Andreopoulos W.B."/>
            <person name="Clum A."/>
            <person name="Lindquist E."/>
            <person name="Daum C."/>
            <person name="Ramamoorthy G.K."/>
            <person name="Gryganskyi A."/>
            <person name="Culley D."/>
            <person name="Magnuson J.K."/>
            <person name="James T.Y."/>
            <person name="O'Malley M.A."/>
            <person name="Stajich J.E."/>
            <person name="Spatafora J.W."/>
            <person name="Visel A."/>
            <person name="Grigoriev I.V."/>
        </authorList>
    </citation>
    <scope>NUCLEOTIDE SEQUENCE [LARGE SCALE GENOMIC DNA]</scope>
    <source>
        <strain evidence="4 5">CBS 115471</strain>
    </source>
</reference>
<evidence type="ECO:0000259" key="3">
    <source>
        <dbReference type="Pfam" id="PF25543"/>
    </source>
</evidence>
<dbReference type="STRING" id="1231657.A0A1Y1ZF34"/>
<dbReference type="Pfam" id="PF25543">
    <property type="entry name" value="zf-CCCH_tandem"/>
    <property type="match status" value="1"/>
</dbReference>
<sequence>FSQDFVHFDFVDVGGKLHVDGKLSGTLHYYVQDPACMQVYLGTSPNSDCTKVDKTYNDKVTLVFGDIKEPWNVQFESVAFPTVFRELLSSRVQLHHISGTSGGPARKYSVQTIEDMDPNAAIVSNTQSESSRTIVSTTTQLWYPTSGRIPVNEDDQRIETSTIRKPTQLEWDLYKAAVQIKKLYNFFQVLGKCTVPNCTMDHGRLDPAVVKALRYMLKEYPCKKQGRCRRIDCYNGHMCQRHSCWNGKRPGCRFPSNMHRMDTKVARWIDPDGGSYIYNIDASMEWDYAWASAEPSDGGVEYGHGHEDGVGHGSGHENRNGNHAGMNGHQQTSSYDLDEPLIDL</sequence>
<accession>A0A1Y1ZF34</accession>
<gene>
    <name evidence="4" type="ORF">BCR34DRAFT_630449</name>
</gene>
<protein>
    <submittedName>
        <fullName evidence="4">Uncharacterized protein</fullName>
    </submittedName>
</protein>
<feature type="non-terminal residue" evidence="4">
    <location>
        <position position="1"/>
    </location>
</feature>
<keyword evidence="5" id="KW-1185">Reference proteome</keyword>
<evidence type="ECO:0000313" key="4">
    <source>
        <dbReference type="EMBL" id="ORY08445.1"/>
    </source>
</evidence>
<dbReference type="OrthoDB" id="2270193at2759"/>
<dbReference type="EMBL" id="MCFA01000101">
    <property type="protein sequence ID" value="ORY08445.1"/>
    <property type="molecule type" value="Genomic_DNA"/>
</dbReference>
<evidence type="ECO:0000256" key="1">
    <source>
        <dbReference type="SAM" id="MobiDB-lite"/>
    </source>
</evidence>
<feature type="region of interest" description="Disordered" evidence="1">
    <location>
        <begin position="299"/>
        <end position="344"/>
    </location>
</feature>
<dbReference type="Proteomes" id="UP000193144">
    <property type="component" value="Unassembled WGS sequence"/>
</dbReference>
<evidence type="ECO:0000313" key="5">
    <source>
        <dbReference type="Proteomes" id="UP000193144"/>
    </source>
</evidence>
<dbReference type="PANTHER" id="PTHR37543">
    <property type="entry name" value="CCCH ZINC FINGER DNA BINDING PROTEIN (AFU_ORTHOLOGUE AFUA_5G12760)"/>
    <property type="match status" value="1"/>
</dbReference>
<dbReference type="InterPro" id="IPR057683">
    <property type="entry name" value="DUF7923"/>
</dbReference>
<feature type="domain" description="DUF7923" evidence="2">
    <location>
        <begin position="1"/>
        <end position="84"/>
    </location>
</feature>
<dbReference type="Pfam" id="PF25540">
    <property type="entry name" value="DUF7923"/>
    <property type="match status" value="1"/>
</dbReference>
<dbReference type="InterPro" id="IPR057654">
    <property type="entry name" value="Znf-CCCH_tandem"/>
</dbReference>
<organism evidence="4 5">
    <name type="scientific">Clohesyomyces aquaticus</name>
    <dbReference type="NCBI Taxonomy" id="1231657"/>
    <lineage>
        <taxon>Eukaryota</taxon>
        <taxon>Fungi</taxon>
        <taxon>Dikarya</taxon>
        <taxon>Ascomycota</taxon>
        <taxon>Pezizomycotina</taxon>
        <taxon>Dothideomycetes</taxon>
        <taxon>Pleosporomycetidae</taxon>
        <taxon>Pleosporales</taxon>
        <taxon>Lindgomycetaceae</taxon>
        <taxon>Clohesyomyces</taxon>
    </lineage>
</organism>
<dbReference type="AlphaFoldDB" id="A0A1Y1ZF34"/>
<feature type="compositionally biased region" description="Basic and acidic residues" evidence="1">
    <location>
        <begin position="303"/>
        <end position="320"/>
    </location>
</feature>
<feature type="domain" description="Tandem CCCH zinc finger" evidence="3">
    <location>
        <begin position="212"/>
        <end position="264"/>
    </location>
</feature>